<feature type="compositionally biased region" description="Basic and acidic residues" evidence="1">
    <location>
        <begin position="91"/>
        <end position="109"/>
    </location>
</feature>
<feature type="region of interest" description="Disordered" evidence="1">
    <location>
        <begin position="192"/>
        <end position="233"/>
    </location>
</feature>
<gene>
    <name evidence="2" type="ORF">I7822_25815</name>
</gene>
<evidence type="ECO:0000313" key="2">
    <source>
        <dbReference type="EMBL" id="MBO1515046.1"/>
    </source>
</evidence>
<keyword evidence="3" id="KW-1185">Reference proteome</keyword>
<protein>
    <submittedName>
        <fullName evidence="2">Scaffolding protein</fullName>
    </submittedName>
</protein>
<feature type="region of interest" description="Disordered" evidence="1">
    <location>
        <begin position="83"/>
        <end position="109"/>
    </location>
</feature>
<name>A0ABS3N9T4_9BACI</name>
<comment type="caution">
    <text evidence="2">The sequence shown here is derived from an EMBL/GenBank/DDBJ whole genome shotgun (WGS) entry which is preliminary data.</text>
</comment>
<feature type="region of interest" description="Disordered" evidence="1">
    <location>
        <begin position="29"/>
        <end position="52"/>
    </location>
</feature>
<proteinExistence type="predicted"/>
<dbReference type="Proteomes" id="UP000663981">
    <property type="component" value="Unassembled WGS sequence"/>
</dbReference>
<feature type="compositionally biased region" description="Polar residues" evidence="1">
    <location>
        <begin position="222"/>
        <end position="233"/>
    </location>
</feature>
<reference evidence="2 3" key="1">
    <citation type="submission" date="2021-03" db="EMBL/GenBank/DDBJ databases">
        <title>Whole genome sequence of Metabacillus bambusae BG109.</title>
        <authorList>
            <person name="Jeong J.W."/>
        </authorList>
    </citation>
    <scope>NUCLEOTIDE SEQUENCE [LARGE SCALE GENOMIC DNA]</scope>
    <source>
        <strain evidence="2 3">BG109</strain>
    </source>
</reference>
<evidence type="ECO:0000256" key="1">
    <source>
        <dbReference type="SAM" id="MobiDB-lite"/>
    </source>
</evidence>
<evidence type="ECO:0000313" key="3">
    <source>
        <dbReference type="Proteomes" id="UP000663981"/>
    </source>
</evidence>
<organism evidence="2 3">
    <name type="scientific">Metabacillus bambusae</name>
    <dbReference type="NCBI Taxonomy" id="2795218"/>
    <lineage>
        <taxon>Bacteria</taxon>
        <taxon>Bacillati</taxon>
        <taxon>Bacillota</taxon>
        <taxon>Bacilli</taxon>
        <taxon>Bacillales</taxon>
        <taxon>Bacillaceae</taxon>
        <taxon>Metabacillus</taxon>
    </lineage>
</organism>
<sequence>MFIWLLFTKEKEVKQTPTLLPLNLQFFSEGGDGGEGGEGAGSGEDEPFATFKSKEDLNKRLGRAEKKGQKELATQLGYDSVEEMLASLNPDNDKDKDKKEKDKDKKDDPIDVDALLESKLREERDKTFKRLVNSEVKLLANELGFADWEDALALSDLTEVKEDDKGNIVGVKEALEALAKKKPHLLKQTTNGAFGVTVPNNGGAGGSQKDLEDIKKLAASRGSKQTSANNPWA</sequence>
<accession>A0ABS3N9T4</accession>
<feature type="compositionally biased region" description="Gly residues" evidence="1">
    <location>
        <begin position="30"/>
        <end position="42"/>
    </location>
</feature>
<dbReference type="EMBL" id="JAGDEL010000030">
    <property type="protein sequence ID" value="MBO1515046.1"/>
    <property type="molecule type" value="Genomic_DNA"/>
</dbReference>